<dbReference type="RefSeq" id="WP_066718209.1">
    <property type="nucleotide sequence ID" value="NZ_JBHSLU010000051.1"/>
</dbReference>
<reference evidence="4" key="1">
    <citation type="journal article" date="2019" name="Int. J. Syst. Evol. Microbiol.">
        <title>The Global Catalogue of Microorganisms (GCM) 10K type strain sequencing project: providing services to taxonomists for standard genome sequencing and annotation.</title>
        <authorList>
            <consortium name="The Broad Institute Genomics Platform"/>
            <consortium name="The Broad Institute Genome Sequencing Center for Infectious Disease"/>
            <person name="Wu L."/>
            <person name="Ma J."/>
        </authorList>
    </citation>
    <scope>NUCLEOTIDE SEQUENCE [LARGE SCALE GENOMIC DNA]</scope>
    <source>
        <strain evidence="4">CCUG 43117</strain>
    </source>
</reference>
<organism evidence="3 4">
    <name type="scientific">Bosea massiliensis</name>
    <dbReference type="NCBI Taxonomy" id="151419"/>
    <lineage>
        <taxon>Bacteria</taxon>
        <taxon>Pseudomonadati</taxon>
        <taxon>Pseudomonadota</taxon>
        <taxon>Alphaproteobacteria</taxon>
        <taxon>Hyphomicrobiales</taxon>
        <taxon>Boseaceae</taxon>
        <taxon>Bosea</taxon>
    </lineage>
</organism>
<dbReference type="InterPro" id="IPR043605">
    <property type="entry name" value="DUF883_C"/>
</dbReference>
<accession>A0ABW0P2I7</accession>
<evidence type="ECO:0000313" key="3">
    <source>
        <dbReference type="EMBL" id="MFC5506926.1"/>
    </source>
</evidence>
<keyword evidence="1" id="KW-0812">Transmembrane</keyword>
<comment type="caution">
    <text evidence="3">The sequence shown here is derived from an EMBL/GenBank/DDBJ whole genome shotgun (WGS) entry which is preliminary data.</text>
</comment>
<evidence type="ECO:0000313" key="4">
    <source>
        <dbReference type="Proteomes" id="UP001596060"/>
    </source>
</evidence>
<sequence length="120" mass="12696">MATTTTSAKRQAASAAKRVKDEVVSGAEEIAGEARETAAKVKREAGAIEESLTRGAEDLVATVGEKLRSVGVDTDRMADVAKEQASELQRLIEDEIRERPLRALGLAAAVGLFVGFLSAR</sequence>
<feature type="domain" description="DUF883" evidence="2">
    <location>
        <begin position="95"/>
        <end position="120"/>
    </location>
</feature>
<evidence type="ECO:0000259" key="2">
    <source>
        <dbReference type="Pfam" id="PF19029"/>
    </source>
</evidence>
<gene>
    <name evidence="3" type="ORF">ACFPN9_16875</name>
</gene>
<dbReference type="Proteomes" id="UP001596060">
    <property type="component" value="Unassembled WGS sequence"/>
</dbReference>
<keyword evidence="1" id="KW-0472">Membrane</keyword>
<dbReference type="Pfam" id="PF19029">
    <property type="entry name" value="DUF883_C"/>
    <property type="match status" value="1"/>
</dbReference>
<evidence type="ECO:0000256" key="1">
    <source>
        <dbReference type="SAM" id="Phobius"/>
    </source>
</evidence>
<protein>
    <recommendedName>
        <fullName evidence="2">DUF883 domain-containing protein</fullName>
    </recommendedName>
</protein>
<feature type="transmembrane region" description="Helical" evidence="1">
    <location>
        <begin position="100"/>
        <end position="119"/>
    </location>
</feature>
<name>A0ABW0P2I7_9HYPH</name>
<keyword evidence="4" id="KW-1185">Reference proteome</keyword>
<dbReference type="EMBL" id="JBHSLU010000051">
    <property type="protein sequence ID" value="MFC5506926.1"/>
    <property type="molecule type" value="Genomic_DNA"/>
</dbReference>
<proteinExistence type="predicted"/>
<keyword evidence="1" id="KW-1133">Transmembrane helix</keyword>